<feature type="non-terminal residue" evidence="1">
    <location>
        <position position="40"/>
    </location>
</feature>
<accession>A0A392RNH2</accession>
<proteinExistence type="predicted"/>
<evidence type="ECO:0000313" key="1">
    <source>
        <dbReference type="EMBL" id="MCI38198.1"/>
    </source>
</evidence>
<protein>
    <submittedName>
        <fullName evidence="1">Desiccation protectant protein Lea14</fullName>
    </submittedName>
</protein>
<dbReference type="EMBL" id="LXQA010252989">
    <property type="protein sequence ID" value="MCI38198.1"/>
    <property type="molecule type" value="Genomic_DNA"/>
</dbReference>
<dbReference type="Proteomes" id="UP000265520">
    <property type="component" value="Unassembled WGS sequence"/>
</dbReference>
<evidence type="ECO:0000313" key="2">
    <source>
        <dbReference type="Proteomes" id="UP000265520"/>
    </source>
</evidence>
<organism evidence="1 2">
    <name type="scientific">Trifolium medium</name>
    <dbReference type="NCBI Taxonomy" id="97028"/>
    <lineage>
        <taxon>Eukaryota</taxon>
        <taxon>Viridiplantae</taxon>
        <taxon>Streptophyta</taxon>
        <taxon>Embryophyta</taxon>
        <taxon>Tracheophyta</taxon>
        <taxon>Spermatophyta</taxon>
        <taxon>Magnoliopsida</taxon>
        <taxon>eudicotyledons</taxon>
        <taxon>Gunneridae</taxon>
        <taxon>Pentapetalae</taxon>
        <taxon>rosids</taxon>
        <taxon>fabids</taxon>
        <taxon>Fabales</taxon>
        <taxon>Fabaceae</taxon>
        <taxon>Papilionoideae</taxon>
        <taxon>50 kb inversion clade</taxon>
        <taxon>NPAAA clade</taxon>
        <taxon>Hologalegina</taxon>
        <taxon>IRL clade</taxon>
        <taxon>Trifolieae</taxon>
        <taxon>Trifolium</taxon>
    </lineage>
</organism>
<keyword evidence="2" id="KW-1185">Reference proteome</keyword>
<reference evidence="1 2" key="1">
    <citation type="journal article" date="2018" name="Front. Plant Sci.">
        <title>Red Clover (Trifolium pratense) and Zigzag Clover (T. medium) - A Picture of Genomic Similarities and Differences.</title>
        <authorList>
            <person name="Dluhosova J."/>
            <person name="Istvanek J."/>
            <person name="Nedelnik J."/>
            <person name="Repkova J."/>
        </authorList>
    </citation>
    <scope>NUCLEOTIDE SEQUENCE [LARGE SCALE GENOMIC DNA]</scope>
    <source>
        <strain evidence="2">cv. 10/8</strain>
        <tissue evidence="1">Leaf</tissue>
    </source>
</reference>
<dbReference type="SUPFAM" id="SSF117070">
    <property type="entry name" value="LEA14-like"/>
    <property type="match status" value="1"/>
</dbReference>
<comment type="caution">
    <text evidence="1">The sequence shown here is derived from an EMBL/GenBank/DDBJ whole genome shotgun (WGS) entry which is preliminary data.</text>
</comment>
<sequence>MSQLVNKAKNFVSDKIGDVAKPEASVMDVDFKRVTMDSAE</sequence>
<dbReference type="AlphaFoldDB" id="A0A392RNH2"/>
<name>A0A392RNH2_9FABA</name>
<dbReference type="Gene3D" id="2.60.40.1820">
    <property type="match status" value="1"/>
</dbReference>